<dbReference type="NCBIfam" id="NF005495">
    <property type="entry name" value="PRK07109.1"/>
    <property type="match status" value="1"/>
</dbReference>
<dbReference type="Pfam" id="PF00106">
    <property type="entry name" value="adh_short"/>
    <property type="match status" value="1"/>
</dbReference>
<dbReference type="InterPro" id="IPR036291">
    <property type="entry name" value="NAD(P)-bd_dom_sf"/>
</dbReference>
<name>A0ABS3IXW2_9HYPH</name>
<evidence type="ECO:0000256" key="3">
    <source>
        <dbReference type="RuleBase" id="RU000363"/>
    </source>
</evidence>
<evidence type="ECO:0000256" key="2">
    <source>
        <dbReference type="ARBA" id="ARBA00023002"/>
    </source>
</evidence>
<dbReference type="InterPro" id="IPR020904">
    <property type="entry name" value="Sc_DH/Rdtase_CS"/>
</dbReference>
<keyword evidence="4" id="KW-0472">Membrane</keyword>
<evidence type="ECO:0000313" key="5">
    <source>
        <dbReference type="EMBL" id="MBO0902229.1"/>
    </source>
</evidence>
<accession>A0ABS3IXW2</accession>
<organism evidence="5 6">
    <name type="scientific">Jiella sonneratiae</name>
    <dbReference type="NCBI Taxonomy" id="2816856"/>
    <lineage>
        <taxon>Bacteria</taxon>
        <taxon>Pseudomonadati</taxon>
        <taxon>Pseudomonadota</taxon>
        <taxon>Alphaproteobacteria</taxon>
        <taxon>Hyphomicrobiales</taxon>
        <taxon>Aurantimonadaceae</taxon>
        <taxon>Jiella</taxon>
    </lineage>
</organism>
<keyword evidence="4" id="KW-0812">Transmembrane</keyword>
<keyword evidence="6" id="KW-1185">Reference proteome</keyword>
<dbReference type="RefSeq" id="WP_207348872.1">
    <property type="nucleotide sequence ID" value="NZ_JAFMPY010000001.1"/>
</dbReference>
<gene>
    <name evidence="5" type="ORF">J1C47_01125</name>
</gene>
<dbReference type="EMBL" id="JAFMPY010000001">
    <property type="protein sequence ID" value="MBO0902229.1"/>
    <property type="molecule type" value="Genomic_DNA"/>
</dbReference>
<keyword evidence="4" id="KW-1133">Transmembrane helix</keyword>
<dbReference type="PRINTS" id="PR00080">
    <property type="entry name" value="SDRFAMILY"/>
</dbReference>
<evidence type="ECO:0000313" key="6">
    <source>
        <dbReference type="Proteomes" id="UP000664288"/>
    </source>
</evidence>
<feature type="transmembrane region" description="Helical" evidence="4">
    <location>
        <begin position="308"/>
        <end position="327"/>
    </location>
</feature>
<dbReference type="Gene3D" id="3.40.50.720">
    <property type="entry name" value="NAD(P)-binding Rossmann-like Domain"/>
    <property type="match status" value="1"/>
</dbReference>
<protein>
    <submittedName>
        <fullName evidence="5">SDR family oxidoreductase</fullName>
    </submittedName>
</protein>
<dbReference type="PANTHER" id="PTHR44196:SF1">
    <property type="entry name" value="DEHYDROGENASE_REDUCTASE SDR FAMILY MEMBER 7B"/>
    <property type="match status" value="1"/>
</dbReference>
<dbReference type="SUPFAM" id="SSF51735">
    <property type="entry name" value="NAD(P)-binding Rossmann-fold domains"/>
    <property type="match status" value="1"/>
</dbReference>
<evidence type="ECO:0000256" key="4">
    <source>
        <dbReference type="SAM" id="Phobius"/>
    </source>
</evidence>
<dbReference type="InterPro" id="IPR002347">
    <property type="entry name" value="SDR_fam"/>
</dbReference>
<sequence length="340" mass="35883">MSRVAVITGAGAGVGRAVALEFARNGFDVGLVARSADRLEDAAREIRALGRQALALPADVADAEALDGAASRVEAELGPIDTWVNVAMATVFSPVANLEAGEVRRATEVSYLGQVHGMLSALKRMRVRGHGTIVNIGSALGYRSVPLQAPYCAAKAAIRAFSDSLRSELIHDGLDINVVVCQLPAVNTPQFDWALNKTDHRPQPVPPIFEPETVAAAIYEAAASGTREAWIGFSAIKAIVGNMVAPGILDRYLAKAGYSGQLTGERRQEDAPVNLYEPAGGHSTARGRFSRRASSRRLVVLTEGQRQAAKLGGIALGLVGAAALVFGGRRSSGGRRRGWR</sequence>
<dbReference type="PANTHER" id="PTHR44196">
    <property type="entry name" value="DEHYDROGENASE/REDUCTASE SDR FAMILY MEMBER 7B"/>
    <property type="match status" value="1"/>
</dbReference>
<dbReference type="PROSITE" id="PS00061">
    <property type="entry name" value="ADH_SHORT"/>
    <property type="match status" value="1"/>
</dbReference>
<comment type="similarity">
    <text evidence="1 3">Belongs to the short-chain dehydrogenases/reductases (SDR) family.</text>
</comment>
<comment type="caution">
    <text evidence="5">The sequence shown here is derived from an EMBL/GenBank/DDBJ whole genome shotgun (WGS) entry which is preliminary data.</text>
</comment>
<evidence type="ECO:0000256" key="1">
    <source>
        <dbReference type="ARBA" id="ARBA00006484"/>
    </source>
</evidence>
<dbReference type="PRINTS" id="PR00081">
    <property type="entry name" value="GDHRDH"/>
</dbReference>
<proteinExistence type="inferred from homology"/>
<dbReference type="Proteomes" id="UP000664288">
    <property type="component" value="Unassembled WGS sequence"/>
</dbReference>
<keyword evidence="2" id="KW-0560">Oxidoreductase</keyword>
<reference evidence="5 6" key="1">
    <citation type="submission" date="2021-03" db="EMBL/GenBank/DDBJ databases">
        <title>Whole genome sequence of Jiella sp. MQZ13P-4.</title>
        <authorList>
            <person name="Tuo L."/>
        </authorList>
    </citation>
    <scope>NUCLEOTIDE SEQUENCE [LARGE SCALE GENOMIC DNA]</scope>
    <source>
        <strain evidence="5 6">MQZ13P-4</strain>
    </source>
</reference>